<dbReference type="PANTHER" id="PTHR23150">
    <property type="entry name" value="SULFATASE MODIFYING FACTOR 1, 2"/>
    <property type="match status" value="1"/>
</dbReference>
<dbReference type="VEuPathDB" id="FungiDB:H310_01223"/>
<sequence length="762" mass="85317">MGTFAVVVAALAAAVLGWEPMPDGYELIDGPALRDRESIDAWRAEWSTWKRKELQSVRYDPNGACNVYNVPLLQWTQRSFVQVFAMLHDRTLFDRTRNVYTVDNFLTTLGLPIDSVLLWPSYPNLGIDARNQFDFWSILPGGLDGLRSLVDEFHAHNVTVFLPYQPWDTATRNDDQTLPRYRSDIAALHTIVDAIGADGINGDTMYGVPASFYNCSSPTAICPEGGLPSHTLAVNAMSWGYYFGFSQFPPVARSKFLESRHTPLVCARWSLSRTVELQMAFFNGAGYVVWENIWGIWNPMTDREWQELKRTSAILRTFPDAVHSADWQPYVPDLPTNVHGSAFPTPSAPSVLFTFIHTSPSDFVGVVALDVPRVTDAVVFDLYHGHQVNSTASAQHRLTVPLTLEGYGYGALLVVDRSEAAELDSWLPAFLAKMRNMTALPLAAYNTDRLLLPQAMTSLQTTTTTIMTASDVELSTGADHPPDFTLVSIPGTEAWNFTVHGVQIEPVPAWTPNGDVLYGVGVQFPWESRPSPHHSQELWVDPFLMMKYPVTNAQYHTFLQQSNYTPPDLSQFLATWHHRYVGRSLLYEPVSTWVYPPETADHPVVHVSVEDARAFAVFYGLRLPHDWEWQYVASNGPSNQSTLHPWGHTYDPSRVPPVLRDGDDAQVAVGTFPVGCTDAGVCDLEGLVWEMTDTFCDSRTCSLLLRGGSRYQPVASSLNDPNWYFPHVKSVQEHGKWLLLSPSYDRSATVGFRCVRDAAFEL</sequence>
<dbReference type="STRING" id="157072.A0A024UQG5"/>
<gene>
    <name evidence="3" type="ORF">H310_01223</name>
</gene>
<protein>
    <recommendedName>
        <fullName evidence="2">Sulfatase-modifying factor enzyme-like domain-containing protein</fullName>
    </recommendedName>
</protein>
<evidence type="ECO:0000313" key="3">
    <source>
        <dbReference type="EMBL" id="ETW08696.1"/>
    </source>
</evidence>
<dbReference type="SUPFAM" id="SSF56436">
    <property type="entry name" value="C-type lectin-like"/>
    <property type="match status" value="1"/>
</dbReference>
<dbReference type="GO" id="GO:0120147">
    <property type="term" value="F:formylglycine-generating oxidase activity"/>
    <property type="evidence" value="ECO:0007669"/>
    <property type="project" value="TreeGrafter"/>
</dbReference>
<dbReference type="InterPro" id="IPR042095">
    <property type="entry name" value="SUMF_sf"/>
</dbReference>
<dbReference type="InterPro" id="IPR016187">
    <property type="entry name" value="CTDL_fold"/>
</dbReference>
<evidence type="ECO:0000259" key="2">
    <source>
        <dbReference type="Pfam" id="PF03781"/>
    </source>
</evidence>
<dbReference type="PANTHER" id="PTHR23150:SF19">
    <property type="entry name" value="FORMYLGLYCINE-GENERATING ENZYME"/>
    <property type="match status" value="1"/>
</dbReference>
<accession>A0A024UQG5</accession>
<dbReference type="GeneID" id="20078273"/>
<dbReference type="AlphaFoldDB" id="A0A024UQG5"/>
<reference evidence="3" key="1">
    <citation type="submission" date="2013-12" db="EMBL/GenBank/DDBJ databases">
        <title>The Genome Sequence of Aphanomyces invadans NJM9701.</title>
        <authorList>
            <consortium name="The Broad Institute Genomics Platform"/>
            <person name="Russ C."/>
            <person name="Tyler B."/>
            <person name="van West P."/>
            <person name="Dieguez-Uribeondo J."/>
            <person name="Young S.K."/>
            <person name="Zeng Q."/>
            <person name="Gargeya S."/>
            <person name="Fitzgerald M."/>
            <person name="Abouelleil A."/>
            <person name="Alvarado L."/>
            <person name="Chapman S.B."/>
            <person name="Gainer-Dewar J."/>
            <person name="Goldberg J."/>
            <person name="Griggs A."/>
            <person name="Gujja S."/>
            <person name="Hansen M."/>
            <person name="Howarth C."/>
            <person name="Imamovic A."/>
            <person name="Ireland A."/>
            <person name="Larimer J."/>
            <person name="McCowan C."/>
            <person name="Murphy C."/>
            <person name="Pearson M."/>
            <person name="Poon T.W."/>
            <person name="Priest M."/>
            <person name="Roberts A."/>
            <person name="Saif S."/>
            <person name="Shea T."/>
            <person name="Sykes S."/>
            <person name="Wortman J."/>
            <person name="Nusbaum C."/>
            <person name="Birren B."/>
        </authorList>
    </citation>
    <scope>NUCLEOTIDE SEQUENCE [LARGE SCALE GENOMIC DNA]</scope>
    <source>
        <strain evidence="3">NJM9701</strain>
    </source>
</reference>
<feature type="signal peptide" evidence="1">
    <location>
        <begin position="1"/>
        <end position="17"/>
    </location>
</feature>
<feature type="chain" id="PRO_5001535486" description="Sulfatase-modifying factor enzyme-like domain-containing protein" evidence="1">
    <location>
        <begin position="18"/>
        <end position="762"/>
    </location>
</feature>
<dbReference type="Pfam" id="PF03781">
    <property type="entry name" value="FGE-sulfatase"/>
    <property type="match status" value="1"/>
</dbReference>
<feature type="domain" description="Sulfatase-modifying factor enzyme-like" evidence="2">
    <location>
        <begin position="511"/>
        <end position="756"/>
    </location>
</feature>
<dbReference type="InterPro" id="IPR005532">
    <property type="entry name" value="SUMF_dom"/>
</dbReference>
<dbReference type="EMBL" id="KI913953">
    <property type="protein sequence ID" value="ETW08696.1"/>
    <property type="molecule type" value="Genomic_DNA"/>
</dbReference>
<dbReference type="eggNOG" id="ENOG502QRY6">
    <property type="taxonomic scope" value="Eukaryota"/>
</dbReference>
<dbReference type="InterPro" id="IPR051043">
    <property type="entry name" value="Sulfatase_Mod_Factor_Kinase"/>
</dbReference>
<dbReference type="OrthoDB" id="659at2759"/>
<keyword evidence="1" id="KW-0732">Signal</keyword>
<dbReference type="RefSeq" id="XP_008862501.1">
    <property type="nucleotide sequence ID" value="XM_008864279.1"/>
</dbReference>
<organism evidence="3">
    <name type="scientific">Aphanomyces invadans</name>
    <dbReference type="NCBI Taxonomy" id="157072"/>
    <lineage>
        <taxon>Eukaryota</taxon>
        <taxon>Sar</taxon>
        <taxon>Stramenopiles</taxon>
        <taxon>Oomycota</taxon>
        <taxon>Saprolegniomycetes</taxon>
        <taxon>Saprolegniales</taxon>
        <taxon>Verrucalvaceae</taxon>
        <taxon>Aphanomyces</taxon>
    </lineage>
</organism>
<proteinExistence type="predicted"/>
<evidence type="ECO:0000256" key="1">
    <source>
        <dbReference type="SAM" id="SignalP"/>
    </source>
</evidence>
<name>A0A024UQG5_9STRA</name>
<dbReference type="Gene3D" id="3.90.1580.10">
    <property type="entry name" value="paralog of FGE (formylglycine-generating enzyme)"/>
    <property type="match status" value="1"/>
</dbReference>